<organism evidence="1 2">
    <name type="scientific">Hesseltinella vesiculosa</name>
    <dbReference type="NCBI Taxonomy" id="101127"/>
    <lineage>
        <taxon>Eukaryota</taxon>
        <taxon>Fungi</taxon>
        <taxon>Fungi incertae sedis</taxon>
        <taxon>Mucoromycota</taxon>
        <taxon>Mucoromycotina</taxon>
        <taxon>Mucoromycetes</taxon>
        <taxon>Mucorales</taxon>
        <taxon>Cunninghamellaceae</taxon>
        <taxon>Hesseltinella</taxon>
    </lineage>
</organism>
<dbReference type="EMBL" id="MCGT01000028">
    <property type="protein sequence ID" value="ORX48760.1"/>
    <property type="molecule type" value="Genomic_DNA"/>
</dbReference>
<gene>
    <name evidence="1" type="ORF">DM01DRAFT_1112335</name>
</gene>
<accession>A0A1X2G9U8</accession>
<dbReference type="AlphaFoldDB" id="A0A1X2G9U8"/>
<proteinExistence type="predicted"/>
<evidence type="ECO:0000313" key="2">
    <source>
        <dbReference type="Proteomes" id="UP000242146"/>
    </source>
</evidence>
<protein>
    <submittedName>
        <fullName evidence="1">Uncharacterized protein</fullName>
    </submittedName>
</protein>
<sequence>MRPFPFGHVLPHWVNVVTTLAVHNRAVSIVRHLLSGHYVTAALNRPPVVSPPVIFTQAYFAHAFQLLTGNGTTDKIRRRTTTPRSSFCTILCY</sequence>
<evidence type="ECO:0000313" key="1">
    <source>
        <dbReference type="EMBL" id="ORX48760.1"/>
    </source>
</evidence>
<reference evidence="1 2" key="1">
    <citation type="submission" date="2016-07" db="EMBL/GenBank/DDBJ databases">
        <title>Pervasive Adenine N6-methylation of Active Genes in Fungi.</title>
        <authorList>
            <consortium name="DOE Joint Genome Institute"/>
            <person name="Mondo S.J."/>
            <person name="Dannebaum R.O."/>
            <person name="Kuo R.C."/>
            <person name="Labutti K."/>
            <person name="Haridas S."/>
            <person name="Kuo A."/>
            <person name="Salamov A."/>
            <person name="Ahrendt S.R."/>
            <person name="Lipzen A."/>
            <person name="Sullivan W."/>
            <person name="Andreopoulos W.B."/>
            <person name="Clum A."/>
            <person name="Lindquist E."/>
            <person name="Daum C."/>
            <person name="Ramamoorthy G.K."/>
            <person name="Gryganskyi A."/>
            <person name="Culley D."/>
            <person name="Magnuson J.K."/>
            <person name="James T.Y."/>
            <person name="O'Malley M.A."/>
            <person name="Stajich J.E."/>
            <person name="Spatafora J.W."/>
            <person name="Visel A."/>
            <person name="Grigoriev I.V."/>
        </authorList>
    </citation>
    <scope>NUCLEOTIDE SEQUENCE [LARGE SCALE GENOMIC DNA]</scope>
    <source>
        <strain evidence="1 2">NRRL 3301</strain>
    </source>
</reference>
<dbReference type="Proteomes" id="UP000242146">
    <property type="component" value="Unassembled WGS sequence"/>
</dbReference>
<keyword evidence="2" id="KW-1185">Reference proteome</keyword>
<comment type="caution">
    <text evidence="1">The sequence shown here is derived from an EMBL/GenBank/DDBJ whole genome shotgun (WGS) entry which is preliminary data.</text>
</comment>
<name>A0A1X2G9U8_9FUNG</name>